<dbReference type="InterPro" id="IPR044135">
    <property type="entry name" value="Met-tRNA-FMT_C"/>
</dbReference>
<dbReference type="Gene3D" id="3.10.25.10">
    <property type="entry name" value="Formyl transferase, C-terminal domain"/>
    <property type="match status" value="1"/>
</dbReference>
<dbReference type="EC" id="2.1.2.9" evidence="3 8"/>
<dbReference type="HAMAP" id="MF_00182">
    <property type="entry name" value="Formyl_trans"/>
    <property type="match status" value="1"/>
</dbReference>
<evidence type="ECO:0000256" key="8">
    <source>
        <dbReference type="HAMAP-Rule" id="MF_00182"/>
    </source>
</evidence>
<evidence type="ECO:0000256" key="1">
    <source>
        <dbReference type="ARBA" id="ARBA00002606"/>
    </source>
</evidence>
<evidence type="ECO:0000259" key="10">
    <source>
        <dbReference type="Pfam" id="PF02911"/>
    </source>
</evidence>
<dbReference type="InterPro" id="IPR002376">
    <property type="entry name" value="Formyl_transf_N"/>
</dbReference>
<dbReference type="AlphaFoldDB" id="A0AAT9G4Y1"/>
<dbReference type="InterPro" id="IPR011034">
    <property type="entry name" value="Formyl_transferase-like_C_sf"/>
</dbReference>
<evidence type="ECO:0000256" key="5">
    <source>
        <dbReference type="ARBA" id="ARBA00022679"/>
    </source>
</evidence>
<dbReference type="InterPro" id="IPR005793">
    <property type="entry name" value="Formyl_trans_C"/>
</dbReference>
<comment type="catalytic activity">
    <reaction evidence="7 8">
        <text>L-methionyl-tRNA(fMet) + (6R)-10-formyltetrahydrofolate = N-formyl-L-methionyl-tRNA(fMet) + (6S)-5,6,7,8-tetrahydrofolate + H(+)</text>
        <dbReference type="Rhea" id="RHEA:24380"/>
        <dbReference type="Rhea" id="RHEA-COMP:9952"/>
        <dbReference type="Rhea" id="RHEA-COMP:9953"/>
        <dbReference type="ChEBI" id="CHEBI:15378"/>
        <dbReference type="ChEBI" id="CHEBI:57453"/>
        <dbReference type="ChEBI" id="CHEBI:78530"/>
        <dbReference type="ChEBI" id="CHEBI:78844"/>
        <dbReference type="ChEBI" id="CHEBI:195366"/>
        <dbReference type="EC" id="2.1.2.9"/>
    </reaction>
</comment>
<keyword evidence="6 8" id="KW-0648">Protein biosynthesis</keyword>
<dbReference type="PANTHER" id="PTHR11138:SF5">
    <property type="entry name" value="METHIONYL-TRNA FORMYLTRANSFERASE, MITOCHONDRIAL"/>
    <property type="match status" value="1"/>
</dbReference>
<dbReference type="SUPFAM" id="SSF53328">
    <property type="entry name" value="Formyltransferase"/>
    <property type="match status" value="1"/>
</dbReference>
<dbReference type="InterPro" id="IPR037022">
    <property type="entry name" value="Formyl_trans_C_sf"/>
</dbReference>
<dbReference type="SUPFAM" id="SSF50486">
    <property type="entry name" value="FMT C-terminal domain-like"/>
    <property type="match status" value="1"/>
</dbReference>
<evidence type="ECO:0000256" key="2">
    <source>
        <dbReference type="ARBA" id="ARBA00010699"/>
    </source>
</evidence>
<feature type="domain" description="Formyl transferase N-terminal" evidence="9">
    <location>
        <begin position="6"/>
        <end position="180"/>
    </location>
</feature>
<dbReference type="PANTHER" id="PTHR11138">
    <property type="entry name" value="METHIONYL-TRNA FORMYLTRANSFERASE"/>
    <property type="match status" value="1"/>
</dbReference>
<dbReference type="Pfam" id="PF00551">
    <property type="entry name" value="Formyl_trans_N"/>
    <property type="match status" value="1"/>
</dbReference>
<evidence type="ECO:0000256" key="7">
    <source>
        <dbReference type="ARBA" id="ARBA00048558"/>
    </source>
</evidence>
<dbReference type="Pfam" id="PF02911">
    <property type="entry name" value="Formyl_trans_C"/>
    <property type="match status" value="1"/>
</dbReference>
<dbReference type="GO" id="GO:0005829">
    <property type="term" value="C:cytosol"/>
    <property type="evidence" value="ECO:0007669"/>
    <property type="project" value="TreeGrafter"/>
</dbReference>
<feature type="domain" description="Formyl transferase C-terminal" evidence="10">
    <location>
        <begin position="209"/>
        <end position="306"/>
    </location>
</feature>
<keyword evidence="5 8" id="KW-0808">Transferase</keyword>
<comment type="function">
    <text evidence="1 8">Attaches a formyl group to the free amino group of methionyl-tRNA(fMet). The formyl group appears to play a dual role in the initiator identity of N-formylmethionyl-tRNA by promoting its recognition by IF2 and preventing the misappropriation of this tRNA by the elongation apparatus.</text>
</comment>
<dbReference type="Gene3D" id="3.40.50.170">
    <property type="entry name" value="Formyl transferase, N-terminal domain"/>
    <property type="match status" value="1"/>
</dbReference>
<dbReference type="InterPro" id="IPR041711">
    <property type="entry name" value="Met-tRNA-FMT_N"/>
</dbReference>
<organism evidence="11">
    <name type="scientific">Candidatus Aschnera chinzeii</name>
    <dbReference type="NCBI Taxonomy" id="1485666"/>
    <lineage>
        <taxon>Bacteria</taxon>
        <taxon>Pseudomonadati</taxon>
        <taxon>Pseudomonadota</taxon>
        <taxon>Gammaproteobacteria</taxon>
        <taxon>Enterobacterales</taxon>
        <taxon>Enterobacteriaceae</taxon>
        <taxon>Candidatus Aschnera</taxon>
    </lineage>
</organism>
<reference evidence="11" key="2">
    <citation type="submission" date="2023-10" db="EMBL/GenBank/DDBJ databases">
        <authorList>
            <person name="Koga R."/>
            <person name="Fukatsu T."/>
        </authorList>
    </citation>
    <scope>NUCLEOTIDE SEQUENCE</scope>
    <source>
        <strain evidence="11">Kw-01</strain>
    </source>
</reference>
<evidence type="ECO:0000313" key="11">
    <source>
        <dbReference type="EMBL" id="BET44782.1"/>
    </source>
</evidence>
<proteinExistence type="inferred from homology"/>
<evidence type="ECO:0000256" key="3">
    <source>
        <dbReference type="ARBA" id="ARBA00012261"/>
    </source>
</evidence>
<dbReference type="InterPro" id="IPR001555">
    <property type="entry name" value="GART_AS"/>
</dbReference>
<dbReference type="InterPro" id="IPR036477">
    <property type="entry name" value="Formyl_transf_N_sf"/>
</dbReference>
<reference evidence="11" key="1">
    <citation type="journal article" date="2023" name="Front. Microbiol.">
        <title>Genome analysis of Candidatus Aschnera chinzeii, the bacterial endosymbiont of the blood-sucking bat fly Penicillidia jenynsii (Insecta: Diptera: Nycteribiidae).</title>
        <authorList>
            <person name="Koga R."/>
            <person name="Moriyama M."/>
            <person name="Nozaki T."/>
            <person name="Fukatsu T."/>
        </authorList>
    </citation>
    <scope>NUCLEOTIDE SEQUENCE</scope>
    <source>
        <strain evidence="11">Kw-01</strain>
    </source>
</reference>
<evidence type="ECO:0000256" key="4">
    <source>
        <dbReference type="ARBA" id="ARBA00016014"/>
    </source>
</evidence>
<dbReference type="NCBIfam" id="TIGR00460">
    <property type="entry name" value="fmt"/>
    <property type="match status" value="1"/>
</dbReference>
<dbReference type="EMBL" id="AP028961">
    <property type="protein sequence ID" value="BET44782.1"/>
    <property type="molecule type" value="Genomic_DNA"/>
</dbReference>
<evidence type="ECO:0000256" key="6">
    <source>
        <dbReference type="ARBA" id="ARBA00022917"/>
    </source>
</evidence>
<sequence length="321" mass="36544">MLKKLRIIFAGTPDFAAQHLLYLLQYKEKYKIVGILTQPDKPSGRGKKIIFNPVKILALKYFIPILQPSTLNALEVYWWIKKHSVDIMIVIAYGLIVPKMILNMIPLGCINIHCSLLPRWRGASPVQRAILAGDQNTGITIIQMNEYLDAGDILYQLNCEISLNDTSASVYQKLLRLGLIAIYHTLELLILGKLKPKKQEDNNLIYATKIKKYEAYINWDSSAINIERSIRAFIPWPVSFFIINDKIIKIWNANVTYKNTNAMPGTILYTNKQGIGIATAEGVLNIIELQMEGKRIMTINDFLNARRNMFIVGKQIVNIPV</sequence>
<dbReference type="PROSITE" id="PS00373">
    <property type="entry name" value="GART"/>
    <property type="match status" value="1"/>
</dbReference>
<accession>A0AAT9G4Y1</accession>
<name>A0AAT9G4Y1_9ENTR</name>
<evidence type="ECO:0000259" key="9">
    <source>
        <dbReference type="Pfam" id="PF00551"/>
    </source>
</evidence>
<dbReference type="CDD" id="cd08646">
    <property type="entry name" value="FMT_core_Met-tRNA-FMT_N"/>
    <property type="match status" value="1"/>
</dbReference>
<dbReference type="InterPro" id="IPR005794">
    <property type="entry name" value="Fmt"/>
</dbReference>
<feature type="binding site" evidence="8">
    <location>
        <begin position="115"/>
        <end position="118"/>
    </location>
    <ligand>
        <name>(6S)-5,6,7,8-tetrahydrofolate</name>
        <dbReference type="ChEBI" id="CHEBI:57453"/>
    </ligand>
</feature>
<dbReference type="GO" id="GO:0004479">
    <property type="term" value="F:methionyl-tRNA formyltransferase activity"/>
    <property type="evidence" value="ECO:0007669"/>
    <property type="project" value="UniProtKB-UniRule"/>
</dbReference>
<comment type="similarity">
    <text evidence="2 8">Belongs to the Fmt family.</text>
</comment>
<protein>
    <recommendedName>
        <fullName evidence="4 8">Methionyl-tRNA formyltransferase</fullName>
        <ecNumber evidence="3 8">2.1.2.9</ecNumber>
    </recommendedName>
</protein>
<gene>
    <name evidence="8 11" type="primary">fmt</name>
    <name evidence="11" type="ORF">ACHINZ_4540</name>
</gene>
<dbReference type="CDD" id="cd08704">
    <property type="entry name" value="Met_tRNA_FMT_C"/>
    <property type="match status" value="1"/>
</dbReference>